<evidence type="ECO:0000313" key="13">
    <source>
        <dbReference type="EMBL" id="KAJ8943277.1"/>
    </source>
</evidence>
<dbReference type="PIRSF" id="PIRSF036424">
    <property type="entry name" value="eIF3b"/>
    <property type="match status" value="1"/>
</dbReference>
<evidence type="ECO:0000256" key="2">
    <source>
        <dbReference type="ARBA" id="ARBA00022490"/>
    </source>
</evidence>
<evidence type="ECO:0000256" key="7">
    <source>
        <dbReference type="ARBA" id="ARBA00022917"/>
    </source>
</evidence>
<feature type="compositionally biased region" description="Acidic residues" evidence="11">
    <location>
        <begin position="128"/>
        <end position="142"/>
    </location>
</feature>
<dbReference type="SUPFAM" id="SSF82171">
    <property type="entry name" value="DPP6 N-terminal domain-like"/>
    <property type="match status" value="1"/>
</dbReference>
<name>A0AAV8XWP0_9CUCU</name>
<keyword evidence="4" id="KW-0853">WD repeat</keyword>
<evidence type="ECO:0000256" key="4">
    <source>
        <dbReference type="ARBA" id="ARBA00022574"/>
    </source>
</evidence>
<dbReference type="PANTHER" id="PTHR14068">
    <property type="entry name" value="EUKARYOTIC TRANSLATION INITIATION FACTOR 3 EIF3 -RELATED"/>
    <property type="match status" value="1"/>
</dbReference>
<dbReference type="InterPro" id="IPR011400">
    <property type="entry name" value="EIF3B"/>
</dbReference>
<dbReference type="GO" id="GO:0005852">
    <property type="term" value="C:eukaryotic translation initiation factor 3 complex"/>
    <property type="evidence" value="ECO:0007669"/>
    <property type="project" value="UniProtKB-UniRule"/>
</dbReference>
<keyword evidence="2 9" id="KW-0963">Cytoplasm</keyword>
<keyword evidence="7 9" id="KW-0648">Protein biosynthesis</keyword>
<dbReference type="Proteomes" id="UP001162162">
    <property type="component" value="Unassembled WGS sequence"/>
</dbReference>
<dbReference type="PROSITE" id="PS50102">
    <property type="entry name" value="RRM"/>
    <property type="match status" value="1"/>
</dbReference>
<feature type="region of interest" description="Disordered" evidence="11">
    <location>
        <begin position="108"/>
        <end position="142"/>
    </location>
</feature>
<feature type="domain" description="RRM" evidence="12">
    <location>
        <begin position="167"/>
        <end position="251"/>
    </location>
</feature>
<keyword evidence="3 9" id="KW-0396">Initiation factor</keyword>
<dbReference type="GO" id="GO:0031369">
    <property type="term" value="F:translation initiation factor binding"/>
    <property type="evidence" value="ECO:0007669"/>
    <property type="project" value="InterPro"/>
</dbReference>
<comment type="subcellular location">
    <subcellularLocation>
        <location evidence="1 9 10">Cytoplasm</location>
    </subcellularLocation>
</comment>
<keyword evidence="5" id="KW-0677">Repeat</keyword>
<dbReference type="GO" id="GO:0001732">
    <property type="term" value="P:formation of cytoplasmic translation initiation complex"/>
    <property type="evidence" value="ECO:0007669"/>
    <property type="project" value="UniProtKB-UniRule"/>
</dbReference>
<dbReference type="AlphaFoldDB" id="A0AAV8XWP0"/>
<keyword evidence="14" id="KW-1185">Reference proteome</keyword>
<proteinExistence type="inferred from homology"/>
<comment type="similarity">
    <text evidence="9 10">Belongs to the eIF-3 subunit B family.</text>
</comment>
<evidence type="ECO:0000259" key="12">
    <source>
        <dbReference type="PROSITE" id="PS50102"/>
    </source>
</evidence>
<organism evidence="13 14">
    <name type="scientific">Aromia moschata</name>
    <dbReference type="NCBI Taxonomy" id="1265417"/>
    <lineage>
        <taxon>Eukaryota</taxon>
        <taxon>Metazoa</taxon>
        <taxon>Ecdysozoa</taxon>
        <taxon>Arthropoda</taxon>
        <taxon>Hexapoda</taxon>
        <taxon>Insecta</taxon>
        <taxon>Pterygota</taxon>
        <taxon>Neoptera</taxon>
        <taxon>Endopterygota</taxon>
        <taxon>Coleoptera</taxon>
        <taxon>Polyphaga</taxon>
        <taxon>Cucujiformia</taxon>
        <taxon>Chrysomeloidea</taxon>
        <taxon>Cerambycidae</taxon>
        <taxon>Cerambycinae</taxon>
        <taxon>Callichromatini</taxon>
        <taxon>Aromia</taxon>
    </lineage>
</organism>
<dbReference type="CDD" id="cd12278">
    <property type="entry name" value="RRM_eIF3B"/>
    <property type="match status" value="1"/>
</dbReference>
<protein>
    <recommendedName>
        <fullName evidence="9 10">Eukaryotic translation initiation factor 3 subunit B</fullName>
        <shortName evidence="9 10">eIF3b</shortName>
    </recommendedName>
    <alternativeName>
        <fullName evidence="9">Eukaryotic translation initiation factor 3 subunit 9</fullName>
    </alternativeName>
</protein>
<evidence type="ECO:0000313" key="14">
    <source>
        <dbReference type="Proteomes" id="UP001162162"/>
    </source>
</evidence>
<evidence type="ECO:0000256" key="6">
    <source>
        <dbReference type="ARBA" id="ARBA00022884"/>
    </source>
</evidence>
<dbReference type="InterPro" id="IPR000504">
    <property type="entry name" value="RRM_dom"/>
</dbReference>
<dbReference type="Pfam" id="PF00076">
    <property type="entry name" value="RRM_1"/>
    <property type="match status" value="1"/>
</dbReference>
<feature type="compositionally biased region" description="Basic and acidic residues" evidence="11">
    <location>
        <begin position="108"/>
        <end position="124"/>
    </location>
</feature>
<dbReference type="SMART" id="SM00360">
    <property type="entry name" value="RRM"/>
    <property type="match status" value="1"/>
</dbReference>
<dbReference type="GO" id="GO:0016282">
    <property type="term" value="C:eukaryotic 43S preinitiation complex"/>
    <property type="evidence" value="ECO:0007669"/>
    <property type="project" value="UniProtKB-UniRule"/>
</dbReference>
<comment type="function">
    <text evidence="9">RNA-binding component of the eukaryotic translation initiation factor 3 (eIF-3) complex, which is involved in protein synthesis of a specialized repertoire of mRNAs and, together with other initiation factors, stimulates binding of mRNA and methionyl-tRNAi to the 40S ribosome. The eIF-3 complex specifically targets and initiates translation of a subset of mRNAs involved in cell proliferation.</text>
</comment>
<dbReference type="HAMAP" id="MF_03001">
    <property type="entry name" value="eIF3b"/>
    <property type="match status" value="1"/>
</dbReference>
<evidence type="ECO:0000256" key="11">
    <source>
        <dbReference type="SAM" id="MobiDB-lite"/>
    </source>
</evidence>
<dbReference type="InterPro" id="IPR035979">
    <property type="entry name" value="RBD_domain_sf"/>
</dbReference>
<keyword evidence="6 9" id="KW-0694">RNA-binding</keyword>
<evidence type="ECO:0000256" key="9">
    <source>
        <dbReference type="HAMAP-Rule" id="MF_03001"/>
    </source>
</evidence>
<evidence type="ECO:0000256" key="5">
    <source>
        <dbReference type="ARBA" id="ARBA00022737"/>
    </source>
</evidence>
<evidence type="ECO:0000256" key="8">
    <source>
        <dbReference type="ARBA" id="ARBA00047068"/>
    </source>
</evidence>
<comment type="caution">
    <text evidence="13">The sequence shown here is derived from an EMBL/GenBank/DDBJ whole genome shotgun (WGS) entry which is preliminary data.</text>
</comment>
<dbReference type="GO" id="GO:0003743">
    <property type="term" value="F:translation initiation factor activity"/>
    <property type="evidence" value="ECO:0007669"/>
    <property type="project" value="UniProtKB-UniRule"/>
</dbReference>
<dbReference type="SUPFAM" id="SSF54928">
    <property type="entry name" value="RNA-binding domain, RBD"/>
    <property type="match status" value="1"/>
</dbReference>
<dbReference type="Gene3D" id="3.30.70.330">
    <property type="match status" value="1"/>
</dbReference>
<sequence>MEVDSVKEVFQRSEEKHNVKYAQYIGDGDNKTSKATLDLDPYNNDPKVMKKERVGHVEKNAWEPGSVMRRKQTRDSGEERALKCSVICARPTRRFTFLFTRVKMAKKKVDDKNSQNDDNTKNDGDLSSNDEEPNFSDPEGFVDDITDEELLGDILKQKPKETDGVESVILVDGVPQVGPNRIEKLKSVINKIFVKFGNIVNEYYPVTPEGHTKGYIFIEYSSPVHAAEAVKLTNNFKLDKQHTFQVNLFTDFAKYEQIPIKWDPPEPQPYQGQADLHYYLLEPDAYDQFGVVTAQGQSVQIWQNTQPDPTTVEDRNNWTQTYIKWSPLGTYLATFHKQGIALWAGPNFSQYKRFSHTGVQFIDFSPCEKYLVTYSPQGDPHNPDLKRIIIWDIRTGLEKRSFNPEAPLLYETPSFGLLDKKSIKINGIRDFNWSPTDNVVAYWVAEDKDVPASVTLLELPNRNEIRKKNLFNVADCKIHWQKSGDYLCVKVDRYSKIFHMREKQIPVDSVECKEPIQAFAWEPVGYKFAMIHGESPNINVSFYEVRVGQAPILLKKFEKRACNHLFWFVDTHEFLVMNTTDHYQMSDVEWDPTGRYVITGVSFWKTKVDTGYWIWSFQGKILKRINLEKFAQILWRPRPPTLLSEEKQKEIKKNLKKYYPQFESKDRMRQSKASKELIEKRAALMEKFQSYREQRIKEYLENKPRRLALRNNVDTDELDADTENVEEEIVEFFIKGRNNPSGLGHSG</sequence>
<comment type="function">
    <text evidence="10">Component of the eukaryotic translation initiation factor 3 (eIF-3) complex, which is involved in protein synthesis and, together with other initiation factors, stimulates binding of mRNA and methionyl-tRNAi to the 40S ribosome.</text>
</comment>
<dbReference type="FunFam" id="3.30.70.330:FF:000607">
    <property type="entry name" value="Eukaryotic translation initiation factor 3 subunit B"/>
    <property type="match status" value="1"/>
</dbReference>
<dbReference type="Gene3D" id="2.130.10.10">
    <property type="entry name" value="YVTN repeat-like/Quinoprotein amine dehydrogenase"/>
    <property type="match status" value="1"/>
</dbReference>
<dbReference type="InterPro" id="IPR049012">
    <property type="entry name" value="Mutator_transp_dom"/>
</dbReference>
<reference evidence="13" key="1">
    <citation type="journal article" date="2023" name="Insect Mol. Biol.">
        <title>Genome sequencing provides insights into the evolution of gene families encoding plant cell wall-degrading enzymes in longhorned beetles.</title>
        <authorList>
            <person name="Shin N.R."/>
            <person name="Okamura Y."/>
            <person name="Kirsch R."/>
            <person name="Pauchet Y."/>
        </authorList>
    </citation>
    <scope>NUCLEOTIDE SEQUENCE</scope>
    <source>
        <strain evidence="13">AMC_N1</strain>
    </source>
</reference>
<accession>A0AAV8XWP0</accession>
<gene>
    <name evidence="13" type="ORF">NQ318_017295</name>
</gene>
<dbReference type="EMBL" id="JAPWTK010000294">
    <property type="protein sequence ID" value="KAJ8943277.1"/>
    <property type="molecule type" value="Genomic_DNA"/>
</dbReference>
<dbReference type="InterPro" id="IPR013979">
    <property type="entry name" value="TIF_beta_prop-like"/>
</dbReference>
<dbReference type="PANTHER" id="PTHR14068:SF0">
    <property type="entry name" value="EUKARYOTIC TRANSLATION INITIATION FACTOR 3 SUBUNIT B"/>
    <property type="match status" value="1"/>
</dbReference>
<dbReference type="InterPro" id="IPR012677">
    <property type="entry name" value="Nucleotide-bd_a/b_plait_sf"/>
</dbReference>
<evidence type="ECO:0000256" key="1">
    <source>
        <dbReference type="ARBA" id="ARBA00004496"/>
    </source>
</evidence>
<dbReference type="Pfam" id="PF08662">
    <property type="entry name" value="eIF2A"/>
    <property type="match status" value="2"/>
</dbReference>
<feature type="region of interest" description="Disordered" evidence="11">
    <location>
        <begin position="26"/>
        <end position="47"/>
    </location>
</feature>
<dbReference type="InterPro" id="IPR015943">
    <property type="entry name" value="WD40/YVTN_repeat-like_dom_sf"/>
</dbReference>
<comment type="subunit">
    <text evidence="8">Component of the eukaryotic translation initiation factor 3 (eIF-3) complex. The eIF-3 complex interacts with pix. Interacts with mxt.</text>
</comment>
<dbReference type="GO" id="GO:0003723">
    <property type="term" value="F:RNA binding"/>
    <property type="evidence" value="ECO:0007669"/>
    <property type="project" value="UniProtKB-UniRule"/>
</dbReference>
<evidence type="ECO:0000256" key="3">
    <source>
        <dbReference type="ARBA" id="ARBA00022540"/>
    </source>
</evidence>
<dbReference type="InterPro" id="IPR034363">
    <property type="entry name" value="eIF3B_RRM"/>
</dbReference>
<dbReference type="GO" id="GO:0033290">
    <property type="term" value="C:eukaryotic 48S preinitiation complex"/>
    <property type="evidence" value="ECO:0007669"/>
    <property type="project" value="UniProtKB-UniRule"/>
</dbReference>
<dbReference type="Pfam" id="PF20700">
    <property type="entry name" value="Mutator"/>
    <property type="match status" value="1"/>
</dbReference>
<evidence type="ECO:0000256" key="10">
    <source>
        <dbReference type="PIRNR" id="PIRNR036424"/>
    </source>
</evidence>